<feature type="transmembrane region" description="Helical" evidence="6">
    <location>
        <begin position="228"/>
        <end position="248"/>
    </location>
</feature>
<dbReference type="PANTHER" id="PTHR22718">
    <property type="entry name" value="SERPENTINE RECEPTOR, CLASS X"/>
    <property type="match status" value="1"/>
</dbReference>
<dbReference type="Proteomes" id="UP000230233">
    <property type="component" value="Chromosome V"/>
</dbReference>
<dbReference type="InterPro" id="IPR019430">
    <property type="entry name" value="7TM_GPCR_serpentine_rcpt_Srx"/>
</dbReference>
<dbReference type="OrthoDB" id="5846501at2759"/>
<feature type="transmembrane region" description="Helical" evidence="6">
    <location>
        <begin position="260"/>
        <end position="283"/>
    </location>
</feature>
<evidence type="ECO:0000256" key="4">
    <source>
        <dbReference type="ARBA" id="ARBA00023136"/>
    </source>
</evidence>
<sequence>MVAWTLKTFLGCGLGLLSLAGLIVNLLVVIPVFRLAFVQNKSPIYVISFINIATDIVNVLMSTFYLAPSIIFETYFFTEDKTGTIPKLMGSTFMFCWYLGSMTQIVMAVNRFIVICLRRSDLFNRSNICKIFCILIPLSAFLMYMAQYGTPCCFFVFDHVVLSYSYYQIEGLDNYPNMFIDLPLNTATSVIATFCYAMIVWTVRQSTKGIAASLTTQHNRKSRKNREVTYAMQFCFISMFYTFSWITFRVFPVAIGNRGLEWFICISAGVTINSSANALVYLISNQEVMRNLKSSGLSIFTRASNSSDVGNNSTDGHSVVRHSHNTTTNTASKY</sequence>
<feature type="transmembrane region" description="Helical" evidence="6">
    <location>
        <begin position="14"/>
        <end position="37"/>
    </location>
</feature>
<evidence type="ECO:0000256" key="2">
    <source>
        <dbReference type="ARBA" id="ARBA00022692"/>
    </source>
</evidence>
<evidence type="ECO:0000256" key="1">
    <source>
        <dbReference type="ARBA" id="ARBA00004370"/>
    </source>
</evidence>
<feature type="transmembrane region" description="Helical" evidence="6">
    <location>
        <begin position="131"/>
        <end position="157"/>
    </location>
</feature>
<keyword evidence="2 6" id="KW-0812">Transmembrane</keyword>
<dbReference type="AlphaFoldDB" id="A0A2G5TL72"/>
<feature type="domain" description="7TM GPCR serpentine receptor class x (Srx)" evidence="7">
    <location>
        <begin position="17"/>
        <end position="285"/>
    </location>
</feature>
<feature type="transmembrane region" description="Helical" evidence="6">
    <location>
        <begin position="44"/>
        <end position="68"/>
    </location>
</feature>
<feature type="transmembrane region" description="Helical" evidence="6">
    <location>
        <begin position="182"/>
        <end position="203"/>
    </location>
</feature>
<reference evidence="9" key="1">
    <citation type="submission" date="2017-10" db="EMBL/GenBank/DDBJ databases">
        <title>Rapid genome shrinkage in a self-fertile nematode reveals novel sperm competition proteins.</title>
        <authorList>
            <person name="Yin D."/>
            <person name="Schwarz E.M."/>
            <person name="Thomas C.G."/>
            <person name="Felde R.L."/>
            <person name="Korf I.F."/>
            <person name="Cutter A.D."/>
            <person name="Schartner C.M."/>
            <person name="Ralston E.J."/>
            <person name="Meyer B.J."/>
            <person name="Haag E.S."/>
        </authorList>
    </citation>
    <scope>NUCLEOTIDE SEQUENCE [LARGE SCALE GENOMIC DNA]</scope>
    <source>
        <strain evidence="9">JU1422</strain>
    </source>
</reference>
<evidence type="ECO:0000313" key="8">
    <source>
        <dbReference type="EMBL" id="PIC27993.1"/>
    </source>
</evidence>
<comment type="caution">
    <text evidence="8">The sequence shown here is derived from an EMBL/GenBank/DDBJ whole genome shotgun (WGS) entry which is preliminary data.</text>
</comment>
<evidence type="ECO:0000256" key="3">
    <source>
        <dbReference type="ARBA" id="ARBA00022989"/>
    </source>
</evidence>
<comment type="subcellular location">
    <subcellularLocation>
        <location evidence="1">Membrane</location>
    </subcellularLocation>
</comment>
<dbReference type="InterPro" id="IPR000276">
    <property type="entry name" value="GPCR_Rhodpsn"/>
</dbReference>
<dbReference type="EMBL" id="PDUG01000005">
    <property type="protein sequence ID" value="PIC27993.1"/>
    <property type="molecule type" value="Genomic_DNA"/>
</dbReference>
<dbReference type="STRING" id="1611254.A0A2G5TL72"/>
<keyword evidence="4 6" id="KW-0472">Membrane</keyword>
<dbReference type="GO" id="GO:0016020">
    <property type="term" value="C:membrane"/>
    <property type="evidence" value="ECO:0007669"/>
    <property type="project" value="UniProtKB-SubCell"/>
</dbReference>
<dbReference type="Gene3D" id="1.20.1070.10">
    <property type="entry name" value="Rhodopsin 7-helix transmembrane proteins"/>
    <property type="match status" value="1"/>
</dbReference>
<evidence type="ECO:0000313" key="9">
    <source>
        <dbReference type="Proteomes" id="UP000230233"/>
    </source>
</evidence>
<feature type="transmembrane region" description="Helical" evidence="6">
    <location>
        <begin position="88"/>
        <end position="110"/>
    </location>
</feature>
<dbReference type="SUPFAM" id="SSF81321">
    <property type="entry name" value="Family A G protein-coupled receptor-like"/>
    <property type="match status" value="1"/>
</dbReference>
<organism evidence="8 9">
    <name type="scientific">Caenorhabditis nigoni</name>
    <dbReference type="NCBI Taxonomy" id="1611254"/>
    <lineage>
        <taxon>Eukaryota</taxon>
        <taxon>Metazoa</taxon>
        <taxon>Ecdysozoa</taxon>
        <taxon>Nematoda</taxon>
        <taxon>Chromadorea</taxon>
        <taxon>Rhabditida</taxon>
        <taxon>Rhabditina</taxon>
        <taxon>Rhabditomorpha</taxon>
        <taxon>Rhabditoidea</taxon>
        <taxon>Rhabditidae</taxon>
        <taxon>Peloderinae</taxon>
        <taxon>Caenorhabditis</taxon>
    </lineage>
</organism>
<feature type="region of interest" description="Disordered" evidence="5">
    <location>
        <begin position="307"/>
        <end position="334"/>
    </location>
</feature>
<dbReference type="PANTHER" id="PTHR22718:SF11">
    <property type="entry name" value="7TM GPCR SERPENTINE RECEPTOR CLASS X (SRX) DOMAIN-CONTAINING PROTEIN"/>
    <property type="match status" value="1"/>
</dbReference>
<keyword evidence="9" id="KW-1185">Reference proteome</keyword>
<dbReference type="Pfam" id="PF10328">
    <property type="entry name" value="7TM_GPCR_Srx"/>
    <property type="match status" value="1"/>
</dbReference>
<evidence type="ECO:0000259" key="7">
    <source>
        <dbReference type="Pfam" id="PF10328"/>
    </source>
</evidence>
<name>A0A2G5TL72_9PELO</name>
<protein>
    <recommendedName>
        <fullName evidence="7">7TM GPCR serpentine receptor class x (Srx) domain-containing protein</fullName>
    </recommendedName>
</protein>
<proteinExistence type="predicted"/>
<evidence type="ECO:0000256" key="5">
    <source>
        <dbReference type="SAM" id="MobiDB-lite"/>
    </source>
</evidence>
<gene>
    <name evidence="8" type="primary">Cni-srx-2</name>
    <name evidence="8" type="synonym">Cnig_chr_V.g20059</name>
    <name evidence="8" type="ORF">B9Z55_020059</name>
</gene>
<feature type="compositionally biased region" description="Polar residues" evidence="5">
    <location>
        <begin position="307"/>
        <end position="316"/>
    </location>
</feature>
<keyword evidence="3 6" id="KW-1133">Transmembrane helix</keyword>
<accession>A0A2G5TL72</accession>
<dbReference type="CDD" id="cd00637">
    <property type="entry name" value="7tm_classA_rhodopsin-like"/>
    <property type="match status" value="1"/>
</dbReference>
<dbReference type="PROSITE" id="PS00237">
    <property type="entry name" value="G_PROTEIN_RECEP_F1_1"/>
    <property type="match status" value="1"/>
</dbReference>
<dbReference type="GO" id="GO:0004930">
    <property type="term" value="F:G protein-coupled receptor activity"/>
    <property type="evidence" value="ECO:0007669"/>
    <property type="project" value="InterPro"/>
</dbReference>
<evidence type="ECO:0000256" key="6">
    <source>
        <dbReference type="SAM" id="Phobius"/>
    </source>
</evidence>
<feature type="compositionally biased region" description="Polar residues" evidence="5">
    <location>
        <begin position="325"/>
        <end position="334"/>
    </location>
</feature>